<name>A0A498I8U9_MALDO</name>
<keyword evidence="2" id="KW-0805">Transcription regulation</keyword>
<dbReference type="SUPFAM" id="SSF47459">
    <property type="entry name" value="HLH, helix-loop-helix DNA-binding domain"/>
    <property type="match status" value="1"/>
</dbReference>
<dbReference type="SMART" id="SM00353">
    <property type="entry name" value="HLH"/>
    <property type="match status" value="1"/>
</dbReference>
<organism evidence="8 9">
    <name type="scientific">Malus domestica</name>
    <name type="common">Apple</name>
    <name type="synonym">Pyrus malus</name>
    <dbReference type="NCBI Taxonomy" id="3750"/>
    <lineage>
        <taxon>Eukaryota</taxon>
        <taxon>Viridiplantae</taxon>
        <taxon>Streptophyta</taxon>
        <taxon>Embryophyta</taxon>
        <taxon>Tracheophyta</taxon>
        <taxon>Spermatophyta</taxon>
        <taxon>Magnoliopsida</taxon>
        <taxon>eudicotyledons</taxon>
        <taxon>Gunneridae</taxon>
        <taxon>Pentapetalae</taxon>
        <taxon>rosids</taxon>
        <taxon>fabids</taxon>
        <taxon>Rosales</taxon>
        <taxon>Rosaceae</taxon>
        <taxon>Amygdaloideae</taxon>
        <taxon>Maleae</taxon>
        <taxon>Malus</taxon>
    </lineage>
</organism>
<evidence type="ECO:0000256" key="3">
    <source>
        <dbReference type="ARBA" id="ARBA00023125"/>
    </source>
</evidence>
<evidence type="ECO:0000313" key="9">
    <source>
        <dbReference type="Proteomes" id="UP000290289"/>
    </source>
</evidence>
<keyword evidence="4" id="KW-0804">Transcription</keyword>
<dbReference type="Pfam" id="PF00010">
    <property type="entry name" value="HLH"/>
    <property type="match status" value="1"/>
</dbReference>
<dbReference type="OrthoDB" id="71302at2759"/>
<dbReference type="PROSITE" id="PS50888">
    <property type="entry name" value="BHLH"/>
    <property type="match status" value="1"/>
</dbReference>
<dbReference type="InterPro" id="IPR011598">
    <property type="entry name" value="bHLH_dom"/>
</dbReference>
<evidence type="ECO:0000256" key="4">
    <source>
        <dbReference type="ARBA" id="ARBA00023163"/>
    </source>
</evidence>
<dbReference type="Gene3D" id="4.10.280.10">
    <property type="entry name" value="Helix-loop-helix DNA-binding domain"/>
    <property type="match status" value="1"/>
</dbReference>
<dbReference type="FunFam" id="4.10.280.10:FF:000070">
    <property type="entry name" value="transcription factor bHLH30"/>
    <property type="match status" value="1"/>
</dbReference>
<dbReference type="GO" id="GO:0005634">
    <property type="term" value="C:nucleus"/>
    <property type="evidence" value="ECO:0007669"/>
    <property type="project" value="UniProtKB-SubCell"/>
</dbReference>
<dbReference type="Proteomes" id="UP000290289">
    <property type="component" value="Chromosome 13"/>
</dbReference>
<dbReference type="GO" id="GO:0003700">
    <property type="term" value="F:DNA-binding transcription factor activity"/>
    <property type="evidence" value="ECO:0007669"/>
    <property type="project" value="InterPro"/>
</dbReference>
<accession>A0A498I8U9</accession>
<evidence type="ECO:0000256" key="5">
    <source>
        <dbReference type="ARBA" id="ARBA00023242"/>
    </source>
</evidence>
<dbReference type="AlphaFoldDB" id="A0A498I8U9"/>
<dbReference type="InterPro" id="IPR045847">
    <property type="entry name" value="AIG1-like"/>
</dbReference>
<protein>
    <recommendedName>
        <fullName evidence="7">BHLH domain-containing protein</fullName>
    </recommendedName>
</protein>
<dbReference type="CDD" id="cd11455">
    <property type="entry name" value="bHLH_AtAIG1_like"/>
    <property type="match status" value="1"/>
</dbReference>
<feature type="region of interest" description="Disordered" evidence="6">
    <location>
        <begin position="31"/>
        <end position="55"/>
    </location>
</feature>
<dbReference type="GO" id="GO:0003677">
    <property type="term" value="F:DNA binding"/>
    <property type="evidence" value="ECO:0007669"/>
    <property type="project" value="UniProtKB-KW"/>
</dbReference>
<sequence length="365" mass="40884">MMCGKKEDQGECSQSVQNLQAFQEHLFLQQQQHHQMQQQQHHQMQQQQHHQMQQQQGLIFPHDHQPPPPILQPWTLPPNHTFNPTAHDPFLLPTPPPIPSSSSYASFFNRRAPSLQFTYDGSTSDHHHHLRILSETLGPMVQPGSAPFGLQAELGKLTAQEIMDAKALAASKSHSEAERRRRERINNHLAKLRSLLPSTTKTDKASLLAEVIQHVKELKRQTSLIAETSPVPTETDELIVDDESDEDGKFVIKASLCCEDRSDLLPDLIKTLKALRLRTLKAEITTLGGRVKNVLFITGEEDSSNSGGEQIQMPHQQYCKSSIQEALKAVMEKTAGGGGDQDQSSSGSAKRQRTNNINILEHRSL</sequence>
<reference evidence="8 9" key="1">
    <citation type="submission" date="2018-10" db="EMBL/GenBank/DDBJ databases">
        <title>A high-quality apple genome assembly.</title>
        <authorList>
            <person name="Hu J."/>
        </authorList>
    </citation>
    <scope>NUCLEOTIDE SEQUENCE [LARGE SCALE GENOMIC DNA]</scope>
    <source>
        <strain evidence="9">cv. HFTH1</strain>
        <tissue evidence="8">Young leaf</tissue>
    </source>
</reference>
<dbReference type="PANTHER" id="PTHR45844">
    <property type="entry name" value="TRANSCRIPTION FACTOR BHLH30"/>
    <property type="match status" value="1"/>
</dbReference>
<dbReference type="InterPro" id="IPR036638">
    <property type="entry name" value="HLH_DNA-bd_sf"/>
</dbReference>
<dbReference type="Gramene" id="mRNA:MD13G0041700">
    <property type="protein sequence ID" value="mRNA:MD13G0041700"/>
    <property type="gene ID" value="MD13G0041700"/>
</dbReference>
<keyword evidence="9" id="KW-1185">Reference proteome</keyword>
<evidence type="ECO:0000256" key="2">
    <source>
        <dbReference type="ARBA" id="ARBA00023015"/>
    </source>
</evidence>
<evidence type="ECO:0000313" key="8">
    <source>
        <dbReference type="EMBL" id="RXH79349.1"/>
    </source>
</evidence>
<evidence type="ECO:0000256" key="6">
    <source>
        <dbReference type="SAM" id="MobiDB-lite"/>
    </source>
</evidence>
<feature type="region of interest" description="Disordered" evidence="6">
    <location>
        <begin position="330"/>
        <end position="365"/>
    </location>
</feature>
<keyword evidence="5" id="KW-0539">Nucleus</keyword>
<keyword evidence="3" id="KW-0238">DNA-binding</keyword>
<dbReference type="PANTHER" id="PTHR45844:SF2">
    <property type="entry name" value="TRANSCRIPTION FACTOR BHLH30"/>
    <property type="match status" value="1"/>
</dbReference>
<dbReference type="STRING" id="3750.A0A498I8U9"/>
<dbReference type="EMBL" id="RDQH01000339">
    <property type="protein sequence ID" value="RXH79349.1"/>
    <property type="molecule type" value="Genomic_DNA"/>
</dbReference>
<feature type="domain" description="BHLH" evidence="7">
    <location>
        <begin position="169"/>
        <end position="218"/>
    </location>
</feature>
<comment type="caution">
    <text evidence="8">The sequence shown here is derived from an EMBL/GenBank/DDBJ whole genome shotgun (WGS) entry which is preliminary data.</text>
</comment>
<proteinExistence type="predicted"/>
<evidence type="ECO:0000256" key="1">
    <source>
        <dbReference type="ARBA" id="ARBA00004123"/>
    </source>
</evidence>
<comment type="subcellular location">
    <subcellularLocation>
        <location evidence="1">Nucleus</location>
    </subcellularLocation>
</comment>
<dbReference type="GO" id="GO:0046983">
    <property type="term" value="F:protein dimerization activity"/>
    <property type="evidence" value="ECO:0007669"/>
    <property type="project" value="InterPro"/>
</dbReference>
<evidence type="ECO:0000259" key="7">
    <source>
        <dbReference type="PROSITE" id="PS50888"/>
    </source>
</evidence>
<gene>
    <name evidence="8" type="ORF">DVH24_040496</name>
</gene>
<dbReference type="SMR" id="A0A498I8U9"/>